<dbReference type="PROSITE" id="PS50850">
    <property type="entry name" value="MFS"/>
    <property type="match status" value="1"/>
</dbReference>
<feature type="transmembrane region" description="Helical" evidence="5">
    <location>
        <begin position="316"/>
        <end position="337"/>
    </location>
</feature>
<gene>
    <name evidence="7" type="primary">stp</name>
    <name evidence="7" type="ORF">ROJ8625_01304</name>
</gene>
<dbReference type="SUPFAM" id="SSF103473">
    <property type="entry name" value="MFS general substrate transporter"/>
    <property type="match status" value="1"/>
</dbReference>
<organism evidence="7 8">
    <name type="scientific">Roseivivax jejudonensis</name>
    <dbReference type="NCBI Taxonomy" id="1529041"/>
    <lineage>
        <taxon>Bacteria</taxon>
        <taxon>Pseudomonadati</taxon>
        <taxon>Pseudomonadota</taxon>
        <taxon>Alphaproteobacteria</taxon>
        <taxon>Rhodobacterales</taxon>
        <taxon>Roseobacteraceae</taxon>
        <taxon>Roseivivax</taxon>
    </lineage>
</organism>
<feature type="transmembrane region" description="Helical" evidence="5">
    <location>
        <begin position="34"/>
        <end position="57"/>
    </location>
</feature>
<evidence type="ECO:0000259" key="6">
    <source>
        <dbReference type="PROSITE" id="PS50850"/>
    </source>
</evidence>
<dbReference type="PANTHER" id="PTHR42718:SF42">
    <property type="entry name" value="EXPORT PROTEIN"/>
    <property type="match status" value="1"/>
</dbReference>
<name>A0A1X6YSU8_9RHOB</name>
<keyword evidence="2 5" id="KW-0812">Transmembrane</keyword>
<feature type="transmembrane region" description="Helical" evidence="5">
    <location>
        <begin position="77"/>
        <end position="94"/>
    </location>
</feature>
<dbReference type="Gene3D" id="1.20.1250.20">
    <property type="entry name" value="MFS general substrate transporter like domains"/>
    <property type="match status" value="1"/>
</dbReference>
<dbReference type="Pfam" id="PF07690">
    <property type="entry name" value="MFS_1"/>
    <property type="match status" value="1"/>
</dbReference>
<feature type="transmembrane region" description="Helical" evidence="5">
    <location>
        <begin position="221"/>
        <end position="241"/>
    </location>
</feature>
<dbReference type="AlphaFoldDB" id="A0A1X6YSU8"/>
<dbReference type="OrthoDB" id="9807274at2"/>
<accession>A0A1X6YSU8</accession>
<feature type="transmembrane region" description="Helical" evidence="5">
    <location>
        <begin position="381"/>
        <end position="407"/>
    </location>
</feature>
<keyword evidence="8" id="KW-1185">Reference proteome</keyword>
<dbReference type="Gene3D" id="1.20.1720.10">
    <property type="entry name" value="Multidrug resistance protein D"/>
    <property type="match status" value="1"/>
</dbReference>
<dbReference type="InterPro" id="IPR011701">
    <property type="entry name" value="MFS"/>
</dbReference>
<evidence type="ECO:0000313" key="8">
    <source>
        <dbReference type="Proteomes" id="UP000193570"/>
    </source>
</evidence>
<keyword evidence="4 5" id="KW-0472">Membrane</keyword>
<feature type="domain" description="Major facilitator superfamily (MFS) profile" evidence="6">
    <location>
        <begin position="35"/>
        <end position="497"/>
    </location>
</feature>
<dbReference type="CDD" id="cd17321">
    <property type="entry name" value="MFS_MMR_MDR_like"/>
    <property type="match status" value="1"/>
</dbReference>
<feature type="transmembrane region" description="Helical" evidence="5">
    <location>
        <begin position="469"/>
        <end position="493"/>
    </location>
</feature>
<feature type="transmembrane region" description="Helical" evidence="5">
    <location>
        <begin position="253"/>
        <end position="277"/>
    </location>
</feature>
<keyword evidence="3 5" id="KW-1133">Transmembrane helix</keyword>
<evidence type="ECO:0000256" key="4">
    <source>
        <dbReference type="ARBA" id="ARBA00023136"/>
    </source>
</evidence>
<dbReference type="RefSeq" id="WP_085791050.1">
    <property type="nucleotide sequence ID" value="NZ_FWFK01000002.1"/>
</dbReference>
<evidence type="ECO:0000256" key="1">
    <source>
        <dbReference type="ARBA" id="ARBA00004141"/>
    </source>
</evidence>
<protein>
    <submittedName>
        <fullName evidence="7">Multidrug resistance protein stp</fullName>
    </submittedName>
</protein>
<dbReference type="GO" id="GO:0022857">
    <property type="term" value="F:transmembrane transporter activity"/>
    <property type="evidence" value="ECO:0007669"/>
    <property type="project" value="InterPro"/>
</dbReference>
<reference evidence="7 8" key="1">
    <citation type="submission" date="2017-03" db="EMBL/GenBank/DDBJ databases">
        <authorList>
            <person name="Afonso C.L."/>
            <person name="Miller P.J."/>
            <person name="Scott M.A."/>
            <person name="Spackman E."/>
            <person name="Goraichik I."/>
            <person name="Dimitrov K.M."/>
            <person name="Suarez D.L."/>
            <person name="Swayne D.E."/>
        </authorList>
    </citation>
    <scope>NUCLEOTIDE SEQUENCE [LARGE SCALE GENOMIC DNA]</scope>
    <source>
        <strain evidence="7 8">CECT 8625</strain>
    </source>
</reference>
<proteinExistence type="predicted"/>
<feature type="transmembrane region" description="Helical" evidence="5">
    <location>
        <begin position="101"/>
        <end position="120"/>
    </location>
</feature>
<sequence length="497" mass="49855">MTGPDTADRPDRASVSARRPVFDSGLCTERARPYLLVAAILASALGFIDGSVVAIALPAMRETLSATLGQAQWMANAYLLTLSSLILVGGALGDRFGVARVFGAGIALFVAASMVCAAAPTAGLLIAARAVQGIGAALMVPGSLALISRAYPREERGAAIGTWAAASALTTALGPVVGGAVLSAFGDTAWRWIFAVNLPLGGIALWLLWRHAQEGRTEDRPIDLVGAGLATLGLLLLAWGLSGAEHEGGTGGIRWGLAAAGLVVFAIFIAAQARVTAPMVPLGLFRSPVFAAANLLSFFLYFALTAMLFYLPMTLIAAWGVSPLAASAAFAPLSVFISALSPRVGRLADRIGPRAPIAGGSALVALAYGLLAASVPLQSYWFAVVPAMALAGLGMAFVVAPLSTAVMGAVDDAQSGTASGVNNAVTRVAGLIAVAVAGALAGAVYAASGGPASFGAAADGAAHRAATDAGFIAVAWTCAALSALSAGVAWAGLRPRP</sequence>
<evidence type="ECO:0000256" key="3">
    <source>
        <dbReference type="ARBA" id="ARBA00022989"/>
    </source>
</evidence>
<feature type="transmembrane region" description="Helical" evidence="5">
    <location>
        <begin position="126"/>
        <end position="147"/>
    </location>
</feature>
<feature type="transmembrane region" description="Helical" evidence="5">
    <location>
        <begin position="189"/>
        <end position="209"/>
    </location>
</feature>
<dbReference type="PANTHER" id="PTHR42718">
    <property type="entry name" value="MAJOR FACILITATOR SUPERFAMILY MULTIDRUG TRANSPORTER MFSC"/>
    <property type="match status" value="1"/>
</dbReference>
<evidence type="ECO:0000313" key="7">
    <source>
        <dbReference type="EMBL" id="SLN29678.1"/>
    </source>
</evidence>
<dbReference type="Proteomes" id="UP000193570">
    <property type="component" value="Unassembled WGS sequence"/>
</dbReference>
<evidence type="ECO:0000256" key="5">
    <source>
        <dbReference type="SAM" id="Phobius"/>
    </source>
</evidence>
<evidence type="ECO:0000256" key="2">
    <source>
        <dbReference type="ARBA" id="ARBA00022692"/>
    </source>
</evidence>
<feature type="transmembrane region" description="Helical" evidence="5">
    <location>
        <begin position="428"/>
        <end position="449"/>
    </location>
</feature>
<feature type="transmembrane region" description="Helical" evidence="5">
    <location>
        <begin position="289"/>
        <end position="310"/>
    </location>
</feature>
<dbReference type="InterPro" id="IPR036259">
    <property type="entry name" value="MFS_trans_sf"/>
</dbReference>
<dbReference type="GO" id="GO:0016020">
    <property type="term" value="C:membrane"/>
    <property type="evidence" value="ECO:0007669"/>
    <property type="project" value="UniProtKB-SubCell"/>
</dbReference>
<comment type="subcellular location">
    <subcellularLocation>
        <location evidence="1">Membrane</location>
        <topology evidence="1">Multi-pass membrane protein</topology>
    </subcellularLocation>
</comment>
<feature type="transmembrane region" description="Helical" evidence="5">
    <location>
        <begin position="357"/>
        <end position="375"/>
    </location>
</feature>
<dbReference type="EMBL" id="FWFK01000002">
    <property type="protein sequence ID" value="SLN29678.1"/>
    <property type="molecule type" value="Genomic_DNA"/>
</dbReference>
<dbReference type="InterPro" id="IPR020846">
    <property type="entry name" value="MFS_dom"/>
</dbReference>
<feature type="transmembrane region" description="Helical" evidence="5">
    <location>
        <begin position="159"/>
        <end position="183"/>
    </location>
</feature>